<feature type="transmembrane region" description="Helical" evidence="1">
    <location>
        <begin position="44"/>
        <end position="65"/>
    </location>
</feature>
<dbReference type="Proteomes" id="UP000321083">
    <property type="component" value="Unassembled WGS sequence"/>
</dbReference>
<evidence type="ECO:0000256" key="1">
    <source>
        <dbReference type="SAM" id="Phobius"/>
    </source>
</evidence>
<feature type="non-terminal residue" evidence="2">
    <location>
        <position position="138"/>
    </location>
</feature>
<reference evidence="2 3" key="1">
    <citation type="submission" date="2019-08" db="EMBL/GenBank/DDBJ databases">
        <title>100 year-old enigma solved: identification of Planctomyces bekefii, the type genus and species of the phylum Planctomycetes.</title>
        <authorList>
            <person name="Svetlana D.N."/>
            <person name="Overmann J."/>
        </authorList>
    </citation>
    <scope>NUCLEOTIDE SEQUENCE [LARGE SCALE GENOMIC DNA]</scope>
    <source>
        <strain evidence="2">Phe10_nw2017</strain>
    </source>
</reference>
<name>A0A5C6M6X5_9PLAN</name>
<keyword evidence="1" id="KW-0812">Transmembrane</keyword>
<organism evidence="2 3">
    <name type="scientific">Planctomyces bekefii</name>
    <dbReference type="NCBI Taxonomy" id="1653850"/>
    <lineage>
        <taxon>Bacteria</taxon>
        <taxon>Pseudomonadati</taxon>
        <taxon>Planctomycetota</taxon>
        <taxon>Planctomycetia</taxon>
        <taxon>Planctomycetales</taxon>
        <taxon>Planctomycetaceae</taxon>
        <taxon>Planctomyces</taxon>
    </lineage>
</organism>
<keyword evidence="1" id="KW-1133">Transmembrane helix</keyword>
<dbReference type="EMBL" id="SRHE01000152">
    <property type="protein sequence ID" value="TWW09899.1"/>
    <property type="molecule type" value="Genomic_DNA"/>
</dbReference>
<evidence type="ECO:0000313" key="2">
    <source>
        <dbReference type="EMBL" id="TWW09899.1"/>
    </source>
</evidence>
<accession>A0A5C6M6X5</accession>
<evidence type="ECO:0000313" key="3">
    <source>
        <dbReference type="Proteomes" id="UP000321083"/>
    </source>
</evidence>
<keyword evidence="3" id="KW-1185">Reference proteome</keyword>
<comment type="caution">
    <text evidence="2">The sequence shown here is derived from an EMBL/GenBank/DDBJ whole genome shotgun (WGS) entry which is preliminary data.</text>
</comment>
<feature type="transmembrane region" description="Helical" evidence="1">
    <location>
        <begin position="86"/>
        <end position="108"/>
    </location>
</feature>
<proteinExistence type="predicted"/>
<gene>
    <name evidence="2" type="ORF">E3A20_09760</name>
</gene>
<dbReference type="AlphaFoldDB" id="A0A5C6M6X5"/>
<reference evidence="2 3" key="2">
    <citation type="submission" date="2019-08" db="EMBL/GenBank/DDBJ databases">
        <authorList>
            <person name="Henke P."/>
        </authorList>
    </citation>
    <scope>NUCLEOTIDE SEQUENCE [LARGE SCALE GENOMIC DNA]</scope>
    <source>
        <strain evidence="2">Phe10_nw2017</strain>
    </source>
</reference>
<sequence length="138" mass="14571">MFAAGMLWLGRRVRAAQERGEGYGAGQVEQSEVAVGAGQMPGTVAAFAPILCVIVANFVLSQWVLPRVDAGYLADAKFGGTTLAKVLGTWSALLSMLLAIGLSTLLFGRSVRVVNEWLGEGAKSCLLPVFNTATEYGY</sequence>
<keyword evidence="1" id="KW-0472">Membrane</keyword>
<protein>
    <submittedName>
        <fullName evidence="2">Uncharacterized protein</fullName>
    </submittedName>
</protein>